<dbReference type="Pfam" id="PF13933">
    <property type="entry name" value="HRXXH"/>
    <property type="match status" value="1"/>
</dbReference>
<name>A0A1Y1UDN2_9TREE</name>
<feature type="domain" description="Putative peptidase" evidence="3">
    <location>
        <begin position="22"/>
        <end position="232"/>
    </location>
</feature>
<dbReference type="GO" id="GO:0008237">
    <property type="term" value="F:metallopeptidase activity"/>
    <property type="evidence" value="ECO:0007669"/>
    <property type="project" value="InterPro"/>
</dbReference>
<keyword evidence="2" id="KW-0732">Signal</keyword>
<proteinExistence type="predicted"/>
<dbReference type="GeneID" id="33558128"/>
<feature type="compositionally biased region" description="Basic and acidic residues" evidence="1">
    <location>
        <begin position="236"/>
        <end position="246"/>
    </location>
</feature>
<comment type="caution">
    <text evidence="4">The sequence shown here is derived from an EMBL/GenBank/DDBJ whole genome shotgun (WGS) entry which is preliminary data.</text>
</comment>
<evidence type="ECO:0000256" key="1">
    <source>
        <dbReference type="SAM" id="MobiDB-lite"/>
    </source>
</evidence>
<dbReference type="SUPFAM" id="SSF55486">
    <property type="entry name" value="Metalloproteases ('zincins'), catalytic domain"/>
    <property type="match status" value="1"/>
</dbReference>
<dbReference type="InterPro" id="IPR029482">
    <property type="entry name" value="HRXXH"/>
</dbReference>
<feature type="region of interest" description="Disordered" evidence="1">
    <location>
        <begin position="233"/>
        <end position="262"/>
    </location>
</feature>
<dbReference type="OrthoDB" id="4689212at2759"/>
<dbReference type="InterPro" id="IPR039124">
    <property type="entry name" value="PRA1-like"/>
</dbReference>
<dbReference type="GO" id="GO:0009986">
    <property type="term" value="C:cell surface"/>
    <property type="evidence" value="ECO:0007669"/>
    <property type="project" value="TreeGrafter"/>
</dbReference>
<feature type="signal peptide" evidence="2">
    <location>
        <begin position="1"/>
        <end position="17"/>
    </location>
</feature>
<sequence length="305" mass="33031">MLFSQLIPTALIGSTSAAPVNVRAFQAYSAEVTIHESCNATQRHMLSQALTDTWSVASVAREYVITNGPSDPVFEHYFGNATEAYATVVGIWDSFLNGNKQGVLLRCDNPDDNCQNEGWAGHWRGENGSTETVICDLSYRTRLFNPAFCMNGFNLITAEKISIYWSIDLIHRLFHVPSVTNGLVEHYASDYTSVRELAQHNSSFAAVDSDALQYFAAHVWAIEVAGGGSACVSDQSTHDDNSDHNDATTSVTASVPPPPVESTGCVLHDDHYHCSSPATTAVGATSTTRAAKECHTHSDGTQHCV</sequence>
<dbReference type="GO" id="GO:0005178">
    <property type="term" value="F:integrin binding"/>
    <property type="evidence" value="ECO:0007669"/>
    <property type="project" value="TreeGrafter"/>
</dbReference>
<evidence type="ECO:0000256" key="2">
    <source>
        <dbReference type="SAM" id="SignalP"/>
    </source>
</evidence>
<dbReference type="EMBL" id="NBSH01000009">
    <property type="protein sequence ID" value="ORX36143.1"/>
    <property type="molecule type" value="Genomic_DNA"/>
</dbReference>
<dbReference type="InParanoid" id="A0A1Y1UDN2"/>
<dbReference type="AlphaFoldDB" id="A0A1Y1UDN2"/>
<evidence type="ECO:0000259" key="3">
    <source>
        <dbReference type="Pfam" id="PF13933"/>
    </source>
</evidence>
<dbReference type="PANTHER" id="PTHR39399">
    <property type="entry name" value="PROTEIN ZPS1"/>
    <property type="match status" value="1"/>
</dbReference>
<dbReference type="Proteomes" id="UP000193218">
    <property type="component" value="Unassembled WGS sequence"/>
</dbReference>
<dbReference type="Gene3D" id="3.40.390.10">
    <property type="entry name" value="Collagenase (Catalytic Domain)"/>
    <property type="match status" value="1"/>
</dbReference>
<organism evidence="4 5">
    <name type="scientific">Kockovaella imperatae</name>
    <dbReference type="NCBI Taxonomy" id="4999"/>
    <lineage>
        <taxon>Eukaryota</taxon>
        <taxon>Fungi</taxon>
        <taxon>Dikarya</taxon>
        <taxon>Basidiomycota</taxon>
        <taxon>Agaricomycotina</taxon>
        <taxon>Tremellomycetes</taxon>
        <taxon>Tremellales</taxon>
        <taxon>Cuniculitremaceae</taxon>
        <taxon>Kockovaella</taxon>
    </lineage>
</organism>
<reference evidence="4 5" key="1">
    <citation type="submission" date="2017-03" db="EMBL/GenBank/DDBJ databases">
        <title>Widespread Adenine N6-methylation of Active Genes in Fungi.</title>
        <authorList>
            <consortium name="DOE Joint Genome Institute"/>
            <person name="Mondo S.J."/>
            <person name="Dannebaum R.O."/>
            <person name="Kuo R.C."/>
            <person name="Louie K.B."/>
            <person name="Bewick A.J."/>
            <person name="Labutti K."/>
            <person name="Haridas S."/>
            <person name="Kuo A."/>
            <person name="Salamov A."/>
            <person name="Ahrendt S.R."/>
            <person name="Lau R."/>
            <person name="Bowen B.P."/>
            <person name="Lipzen A."/>
            <person name="Sullivan W."/>
            <person name="Andreopoulos W.B."/>
            <person name="Clum A."/>
            <person name="Lindquist E."/>
            <person name="Daum C."/>
            <person name="Northen T.R."/>
            <person name="Ramamoorthy G."/>
            <person name="Schmitz R.J."/>
            <person name="Gryganskyi A."/>
            <person name="Culley D."/>
            <person name="Magnuson J."/>
            <person name="James T.Y."/>
            <person name="O'Malley M.A."/>
            <person name="Stajich J.E."/>
            <person name="Spatafora J.W."/>
            <person name="Visel A."/>
            <person name="Grigoriev I.V."/>
        </authorList>
    </citation>
    <scope>NUCLEOTIDE SEQUENCE [LARGE SCALE GENOMIC DNA]</scope>
    <source>
        <strain evidence="4 5">NRRL Y-17943</strain>
    </source>
</reference>
<dbReference type="GO" id="GO:0005576">
    <property type="term" value="C:extracellular region"/>
    <property type="evidence" value="ECO:0007669"/>
    <property type="project" value="TreeGrafter"/>
</dbReference>
<dbReference type="InterPro" id="IPR024079">
    <property type="entry name" value="MetalloPept_cat_dom_sf"/>
</dbReference>
<keyword evidence="5" id="KW-1185">Reference proteome</keyword>
<dbReference type="RefSeq" id="XP_021870272.1">
    <property type="nucleotide sequence ID" value="XM_022016319.1"/>
</dbReference>
<dbReference type="PANTHER" id="PTHR39399:SF1">
    <property type="entry name" value="PROTEIN ZPS1"/>
    <property type="match status" value="1"/>
</dbReference>
<dbReference type="STRING" id="4999.A0A1Y1UDN2"/>
<dbReference type="GO" id="GO:0008270">
    <property type="term" value="F:zinc ion binding"/>
    <property type="evidence" value="ECO:0007669"/>
    <property type="project" value="TreeGrafter"/>
</dbReference>
<evidence type="ECO:0000313" key="5">
    <source>
        <dbReference type="Proteomes" id="UP000193218"/>
    </source>
</evidence>
<dbReference type="GO" id="GO:0009277">
    <property type="term" value="C:fungal-type cell wall"/>
    <property type="evidence" value="ECO:0007669"/>
    <property type="project" value="TreeGrafter"/>
</dbReference>
<gene>
    <name evidence="4" type="ORF">BD324DRAFT_630356</name>
</gene>
<protein>
    <submittedName>
        <fullName evidence="4">Putative peptidase family-domain-containing protein</fullName>
    </submittedName>
</protein>
<evidence type="ECO:0000313" key="4">
    <source>
        <dbReference type="EMBL" id="ORX36143.1"/>
    </source>
</evidence>
<accession>A0A1Y1UDN2</accession>
<feature type="chain" id="PRO_5012259935" evidence="2">
    <location>
        <begin position="18"/>
        <end position="305"/>
    </location>
</feature>